<evidence type="ECO:0000256" key="1">
    <source>
        <dbReference type="SAM" id="MobiDB-lite"/>
    </source>
</evidence>
<dbReference type="KEGG" id="bmus:118884620"/>
<dbReference type="Proteomes" id="UP000694857">
    <property type="component" value="Chromosome 19"/>
</dbReference>
<keyword evidence="2" id="KW-0812">Transmembrane</keyword>
<feature type="region of interest" description="Disordered" evidence="1">
    <location>
        <begin position="1"/>
        <end position="55"/>
    </location>
</feature>
<feature type="region of interest" description="Disordered" evidence="1">
    <location>
        <begin position="206"/>
        <end position="245"/>
    </location>
</feature>
<proteinExistence type="predicted"/>
<feature type="transmembrane region" description="Helical" evidence="2">
    <location>
        <begin position="74"/>
        <end position="99"/>
    </location>
</feature>
<accession>A0A8B8VTI4</accession>
<feature type="transmembrane region" description="Helical" evidence="2">
    <location>
        <begin position="170"/>
        <end position="190"/>
    </location>
</feature>
<dbReference type="AlphaFoldDB" id="A0A8B8VTI4"/>
<dbReference type="GeneID" id="118884620"/>
<feature type="compositionally biased region" description="Low complexity" evidence="1">
    <location>
        <begin position="10"/>
        <end position="28"/>
    </location>
</feature>
<feature type="transmembrane region" description="Helical" evidence="2">
    <location>
        <begin position="105"/>
        <end position="127"/>
    </location>
</feature>
<evidence type="ECO:0000313" key="3">
    <source>
        <dbReference type="Proteomes" id="UP000694857"/>
    </source>
</evidence>
<protein>
    <submittedName>
        <fullName evidence="4">CKLF-like MARVEL transmembrane domain-containing protein 2</fullName>
    </submittedName>
</protein>
<sequence>MADKGKNSKPGAAAAPAPAPAAAAAAPGAAPPPGDKPEEKTEEKKKSEQPKDEVGTRKGCRRYKWEFKDSNREFWVMGYAEVKLISLGCLIGSLIMFTGTTVHPLLTLIITMELSIFTFFIIIYTFAIQRYMPFILWPISDLLNDLFSSTFLVGAAVFAVKTRQTMPMHYIYGVILIGVAALFALIDVCLQKKHFKGKKVKRHVLIPPGKDKQGEKPKEGEKPGEAGKGRAGVPPPSPAVCDSCQHTLRKDVTHAHFKPRFPTKATGHT</sequence>
<feature type="compositionally biased region" description="Basic and acidic residues" evidence="1">
    <location>
        <begin position="209"/>
        <end position="228"/>
    </location>
</feature>
<feature type="compositionally biased region" description="Basic and acidic residues" evidence="1">
    <location>
        <begin position="35"/>
        <end position="55"/>
    </location>
</feature>
<keyword evidence="2" id="KW-0472">Membrane</keyword>
<dbReference type="OrthoDB" id="9634153at2759"/>
<name>A0A8B8VTI4_BALMU</name>
<organism evidence="3 4">
    <name type="scientific">Balaenoptera musculus</name>
    <name type="common">Blue whale</name>
    <dbReference type="NCBI Taxonomy" id="9771"/>
    <lineage>
        <taxon>Eukaryota</taxon>
        <taxon>Metazoa</taxon>
        <taxon>Chordata</taxon>
        <taxon>Craniata</taxon>
        <taxon>Vertebrata</taxon>
        <taxon>Euteleostomi</taxon>
        <taxon>Mammalia</taxon>
        <taxon>Eutheria</taxon>
        <taxon>Laurasiatheria</taxon>
        <taxon>Artiodactyla</taxon>
        <taxon>Whippomorpha</taxon>
        <taxon>Cetacea</taxon>
        <taxon>Mysticeti</taxon>
        <taxon>Balaenopteridae</taxon>
        <taxon>Balaenoptera</taxon>
    </lineage>
</organism>
<evidence type="ECO:0000313" key="4">
    <source>
        <dbReference type="RefSeq" id="XP_036688223.1"/>
    </source>
</evidence>
<dbReference type="RefSeq" id="XP_036688223.1">
    <property type="nucleotide sequence ID" value="XM_036832328.1"/>
</dbReference>
<gene>
    <name evidence="4" type="primary">LOC118884620</name>
</gene>
<evidence type="ECO:0000256" key="2">
    <source>
        <dbReference type="SAM" id="Phobius"/>
    </source>
</evidence>
<keyword evidence="3" id="KW-1185">Reference proteome</keyword>
<feature type="transmembrane region" description="Helical" evidence="2">
    <location>
        <begin position="134"/>
        <end position="158"/>
    </location>
</feature>
<reference evidence="4" key="1">
    <citation type="submission" date="2025-08" db="UniProtKB">
        <authorList>
            <consortium name="RefSeq"/>
        </authorList>
    </citation>
    <scope>IDENTIFICATION</scope>
    <source>
        <tissue evidence="4">Epidermis and Blubber</tissue>
    </source>
</reference>
<keyword evidence="2" id="KW-1133">Transmembrane helix</keyword>